<dbReference type="eggNOG" id="arCOG10177">
    <property type="taxonomic scope" value="Archaea"/>
</dbReference>
<dbReference type="GeneID" id="15391963"/>
<evidence type="ECO:0000313" key="1">
    <source>
        <dbReference type="EMBL" id="AGK60349.1"/>
    </source>
</evidence>
<sequence length="100" mass="12166">MREIDKICKKCAKFSVHEIYSYIGFCVERKVTVRFHDVCEDFTHFDFETKSREIFEKGWVYCMTCRMPIFSVEELEEHEDDIIVREFFLEEVHEELHSAD</sequence>
<organism evidence="1 2">
    <name type="scientific">Archaeoglobus sulfaticallidus PM70-1</name>
    <dbReference type="NCBI Taxonomy" id="387631"/>
    <lineage>
        <taxon>Archaea</taxon>
        <taxon>Methanobacteriati</taxon>
        <taxon>Methanobacteriota</taxon>
        <taxon>Archaeoglobi</taxon>
        <taxon>Archaeoglobales</taxon>
        <taxon>Archaeoglobaceae</taxon>
        <taxon>Archaeoglobus</taxon>
    </lineage>
</organism>
<gene>
    <name evidence="1" type="ORF">Asulf_00317</name>
</gene>
<dbReference type="Proteomes" id="UP000013307">
    <property type="component" value="Chromosome"/>
</dbReference>
<dbReference type="HOGENOM" id="CLU_2299492_0_0_2"/>
<keyword evidence="2" id="KW-1185">Reference proteome</keyword>
<dbReference type="AlphaFoldDB" id="N0B9S6"/>
<dbReference type="RefSeq" id="WP_015589948.1">
    <property type="nucleotide sequence ID" value="NC_021169.1"/>
</dbReference>
<dbReference type="OrthoDB" id="23379at2157"/>
<proteinExistence type="predicted"/>
<reference evidence="1 2" key="1">
    <citation type="journal article" date="2013" name="Genome Announc.">
        <title>Complete Genome Sequence of the Thermophilic and Facultatively Chemolithoautotrophic Sulfate Reducer Archaeoglobus sulfaticallidus Strain PM70-1T.</title>
        <authorList>
            <person name="Stokke R."/>
            <person name="Hocking W.P."/>
            <person name="Steinsbu B.O."/>
            <person name="Steen I.H."/>
        </authorList>
    </citation>
    <scope>NUCLEOTIDE SEQUENCE [LARGE SCALE GENOMIC DNA]</scope>
    <source>
        <strain evidence="1">PM70-1</strain>
    </source>
</reference>
<name>N0B9S6_9EURY</name>
<accession>N0B9S6</accession>
<dbReference type="KEGG" id="ast:Asulf_00317"/>
<evidence type="ECO:0000313" key="2">
    <source>
        <dbReference type="Proteomes" id="UP000013307"/>
    </source>
</evidence>
<protein>
    <submittedName>
        <fullName evidence="1">Uncharacterized protein</fullName>
    </submittedName>
</protein>
<dbReference type="EMBL" id="CP005290">
    <property type="protein sequence ID" value="AGK60349.1"/>
    <property type="molecule type" value="Genomic_DNA"/>
</dbReference>
<dbReference type="STRING" id="387631.Asulf_00317"/>